<dbReference type="HAMAP" id="MF_01039">
    <property type="entry name" value="PGAM_GpmA"/>
    <property type="match status" value="1"/>
</dbReference>
<feature type="active site" description="Tele-phosphohistidine intermediate" evidence="5">
    <location>
        <position position="9"/>
    </location>
</feature>
<dbReference type="EMBL" id="JRGF01000005">
    <property type="protein sequence ID" value="KHE42309.1"/>
    <property type="molecule type" value="Genomic_DNA"/>
</dbReference>
<dbReference type="Gene3D" id="3.40.50.1240">
    <property type="entry name" value="Phosphoglycerate mutase-like"/>
    <property type="match status" value="1"/>
</dbReference>
<dbReference type="SUPFAM" id="SSF53254">
    <property type="entry name" value="Phosphoglycerate mutase-like"/>
    <property type="match status" value="1"/>
</dbReference>
<dbReference type="PANTHER" id="PTHR11931">
    <property type="entry name" value="PHOSPHOGLYCERATE MUTASE"/>
    <property type="match status" value="1"/>
</dbReference>
<comment type="caution">
    <text evidence="7">The sequence shown here is derived from an EMBL/GenBank/DDBJ whole genome shotgun (WGS) entry which is preliminary data.</text>
</comment>
<keyword evidence="4 5" id="KW-0413">Isomerase</keyword>
<dbReference type="RefSeq" id="WP_022063226.1">
    <property type="nucleotide sequence ID" value="NZ_JRGF01000005.1"/>
</dbReference>
<reference evidence="7 8" key="1">
    <citation type="submission" date="2014-09" db="EMBL/GenBank/DDBJ databases">
        <title>Alistipes sp. 627, sp. nov., a novel member of the family Rikenellaceae isolated from human faeces.</title>
        <authorList>
            <person name="Shkoporov A.N."/>
            <person name="Chaplin A.V."/>
            <person name="Motuzova O.V."/>
            <person name="Kafarskaia L.I."/>
            <person name="Khokhlova E.V."/>
            <person name="Efimov B.A."/>
        </authorList>
    </citation>
    <scope>NUCLEOTIDE SEQUENCE [LARGE SCALE GENOMIC DNA]</scope>
    <source>
        <strain evidence="7 8">627</strain>
    </source>
</reference>
<dbReference type="Pfam" id="PF00300">
    <property type="entry name" value="His_Phos_1"/>
    <property type="match status" value="1"/>
</dbReference>
<dbReference type="EC" id="5.4.2.11" evidence="5 6"/>
<evidence type="ECO:0000256" key="3">
    <source>
        <dbReference type="ARBA" id="ARBA00023152"/>
    </source>
</evidence>
<feature type="binding site" evidence="5">
    <location>
        <position position="60"/>
    </location>
    <ligand>
        <name>substrate</name>
    </ligand>
</feature>
<feature type="binding site" evidence="5">
    <location>
        <begin position="8"/>
        <end position="15"/>
    </location>
    <ligand>
        <name>substrate</name>
    </ligand>
</feature>
<dbReference type="InterPro" id="IPR005952">
    <property type="entry name" value="Phosphogly_mut1"/>
</dbReference>
<dbReference type="Proteomes" id="UP000030889">
    <property type="component" value="Unassembled WGS sequence"/>
</dbReference>
<dbReference type="SMART" id="SM00855">
    <property type="entry name" value="PGAM"/>
    <property type="match status" value="1"/>
</dbReference>
<dbReference type="PIRSF" id="PIRSF000709">
    <property type="entry name" value="6PFK_2-Ptase"/>
    <property type="match status" value="1"/>
</dbReference>
<comment type="catalytic activity">
    <reaction evidence="5 6">
        <text>(2R)-2-phosphoglycerate = (2R)-3-phosphoglycerate</text>
        <dbReference type="Rhea" id="RHEA:15901"/>
        <dbReference type="ChEBI" id="CHEBI:58272"/>
        <dbReference type="ChEBI" id="CHEBI:58289"/>
        <dbReference type="EC" id="5.4.2.11"/>
    </reaction>
</comment>
<gene>
    <name evidence="5 7" type="primary">gpmA</name>
    <name evidence="7" type="ORF">LG35_05325</name>
</gene>
<evidence type="ECO:0000313" key="8">
    <source>
        <dbReference type="Proteomes" id="UP000030889"/>
    </source>
</evidence>
<feature type="binding site" evidence="5">
    <location>
        <begin position="114"/>
        <end position="115"/>
    </location>
    <ligand>
        <name>substrate</name>
    </ligand>
</feature>
<name>A0ABR4YJ89_9BACT</name>
<evidence type="ECO:0000256" key="6">
    <source>
        <dbReference type="RuleBase" id="RU004512"/>
    </source>
</evidence>
<comment type="function">
    <text evidence="5 6">Catalyzes the interconversion of 2-phosphoglycerate and 3-phosphoglycerate.</text>
</comment>
<dbReference type="NCBIfam" id="TIGR01258">
    <property type="entry name" value="pgm_1"/>
    <property type="match status" value="1"/>
</dbReference>
<dbReference type="InterPro" id="IPR001345">
    <property type="entry name" value="PG/BPGM_mutase_AS"/>
</dbReference>
<evidence type="ECO:0000256" key="2">
    <source>
        <dbReference type="ARBA" id="ARBA00022432"/>
    </source>
</evidence>
<accession>A0ABR4YJ89</accession>
<protein>
    <recommendedName>
        <fullName evidence="5 6">2,3-bisphosphoglycerate-dependent phosphoglycerate mutase</fullName>
        <shortName evidence="5">BPG-dependent PGAM</shortName>
        <shortName evidence="5">PGAM</shortName>
        <shortName evidence="5">Phosphoglyceromutase</shortName>
        <shortName evidence="5">dPGM</shortName>
        <ecNumber evidence="5 6">5.4.2.11</ecNumber>
    </recommendedName>
</protein>
<organism evidence="7 8">
    <name type="scientific">Alistipes inops</name>
    <dbReference type="NCBI Taxonomy" id="1501391"/>
    <lineage>
        <taxon>Bacteria</taxon>
        <taxon>Pseudomonadati</taxon>
        <taxon>Bacteroidota</taxon>
        <taxon>Bacteroidia</taxon>
        <taxon>Bacteroidales</taxon>
        <taxon>Rikenellaceae</taxon>
        <taxon>Alistipes</taxon>
    </lineage>
</organism>
<dbReference type="InterPro" id="IPR029033">
    <property type="entry name" value="His_PPase_superfam"/>
</dbReference>
<dbReference type="PROSITE" id="PS00175">
    <property type="entry name" value="PG_MUTASE"/>
    <property type="match status" value="1"/>
</dbReference>
<proteinExistence type="inferred from homology"/>
<dbReference type="InterPro" id="IPR013078">
    <property type="entry name" value="His_Pase_superF_clade-1"/>
</dbReference>
<feature type="binding site" evidence="5">
    <location>
        <begin position="87"/>
        <end position="90"/>
    </location>
    <ligand>
        <name>substrate</name>
    </ligand>
</feature>
<feature type="binding site" evidence="5">
    <location>
        <position position="98"/>
    </location>
    <ligand>
        <name>substrate</name>
    </ligand>
</feature>
<evidence type="ECO:0000256" key="5">
    <source>
        <dbReference type="HAMAP-Rule" id="MF_01039"/>
    </source>
</evidence>
<dbReference type="NCBIfam" id="NF010713">
    <property type="entry name" value="PRK14115.1"/>
    <property type="match status" value="1"/>
</dbReference>
<evidence type="ECO:0000256" key="1">
    <source>
        <dbReference type="ARBA" id="ARBA00006717"/>
    </source>
</evidence>
<dbReference type="CDD" id="cd07067">
    <property type="entry name" value="HP_PGM_like"/>
    <property type="match status" value="1"/>
</dbReference>
<evidence type="ECO:0000313" key="7">
    <source>
        <dbReference type="EMBL" id="KHE42309.1"/>
    </source>
</evidence>
<feature type="active site" description="Proton donor/acceptor" evidence="5">
    <location>
        <position position="87"/>
    </location>
</feature>
<evidence type="ECO:0000256" key="4">
    <source>
        <dbReference type="ARBA" id="ARBA00023235"/>
    </source>
</evidence>
<keyword evidence="8" id="KW-1185">Reference proteome</keyword>
<keyword evidence="2 5" id="KW-0312">Gluconeogenesis</keyword>
<sequence>MKRIVLLRHGESVWNKENRFTGWTDVDLTENGVEEAKRAGRMMSEAGLSFGMAFTSYLKRAVKTLNYALDMMNLDWIPVEKSWQLNEKHYGILQGLNKKETARKYGSEQVFLWRRSYDVAPDPLPDNDPRNPRFDVRYSEVPAGMLPRTESLEDTVERVVPYWENCILASLDRYDQVLVAAHGNSLRAIVKILKGISDEDIVNLNLPTGIPYVFEFDDALRLRRDYFLGDEEEIRRMMEQVAGQAG</sequence>
<keyword evidence="3 5" id="KW-0324">Glycolysis</keyword>
<feature type="binding site" evidence="5">
    <location>
        <begin position="21"/>
        <end position="22"/>
    </location>
    <ligand>
        <name>substrate</name>
    </ligand>
</feature>
<feature type="site" description="Transition state stabilizer" evidence="5">
    <location>
        <position position="182"/>
    </location>
</feature>
<feature type="binding site" evidence="5">
    <location>
        <begin position="183"/>
        <end position="184"/>
    </location>
    <ligand>
        <name>substrate</name>
    </ligand>
</feature>
<comment type="pathway">
    <text evidence="5 6">Carbohydrate degradation; glycolysis; pyruvate from D-glyceraldehyde 3-phosphate: step 3/5.</text>
</comment>
<comment type="similarity">
    <text evidence="1 5">Belongs to the phosphoglycerate mutase family. BPG-dependent PGAM subfamily.</text>
</comment>